<feature type="transmembrane region" description="Helical" evidence="1">
    <location>
        <begin position="407"/>
        <end position="427"/>
    </location>
</feature>
<feature type="transmembrane region" description="Helical" evidence="1">
    <location>
        <begin position="155"/>
        <end position="175"/>
    </location>
</feature>
<evidence type="ECO:0000313" key="3">
    <source>
        <dbReference type="Proteomes" id="UP000001847"/>
    </source>
</evidence>
<evidence type="ECO:0008006" key="4">
    <source>
        <dbReference type="Google" id="ProtNLM"/>
    </source>
</evidence>
<dbReference type="OrthoDB" id="345630at2"/>
<accession>B0SLB1</accession>
<feature type="transmembrane region" description="Helical" evidence="1">
    <location>
        <begin position="243"/>
        <end position="264"/>
    </location>
</feature>
<gene>
    <name evidence="2" type="ordered locus">LEPBI_I0788</name>
</gene>
<feature type="transmembrane region" description="Helical" evidence="1">
    <location>
        <begin position="308"/>
        <end position="334"/>
    </location>
</feature>
<keyword evidence="3" id="KW-1185">Reference proteome</keyword>
<feature type="transmembrane region" description="Helical" evidence="1">
    <location>
        <begin position="371"/>
        <end position="395"/>
    </location>
</feature>
<keyword evidence="1" id="KW-0812">Transmembrane</keyword>
<dbReference type="AlphaFoldDB" id="B0SLB1"/>
<dbReference type="HOGENOM" id="CLU_522525_0_0_12"/>
<name>B0SLB1_LEPBP</name>
<dbReference type="Proteomes" id="UP000001847">
    <property type="component" value="Chromosome I"/>
</dbReference>
<proteinExistence type="predicted"/>
<feature type="transmembrane region" description="Helical" evidence="1">
    <location>
        <begin position="211"/>
        <end position="228"/>
    </location>
</feature>
<dbReference type="BioCyc" id="LBIF456481:LEPBI_RS03880-MONOMER"/>
<dbReference type="STRING" id="456481.LEPBI_I0788"/>
<protein>
    <recommendedName>
        <fullName evidence="4">DUF2079 domain-containing protein</fullName>
    </recommendedName>
</protein>
<keyword evidence="1" id="KW-1133">Transmembrane helix</keyword>
<organism evidence="2 3">
    <name type="scientific">Leptospira biflexa serovar Patoc (strain Patoc 1 / ATCC 23582 / Paris)</name>
    <dbReference type="NCBI Taxonomy" id="456481"/>
    <lineage>
        <taxon>Bacteria</taxon>
        <taxon>Pseudomonadati</taxon>
        <taxon>Spirochaetota</taxon>
        <taxon>Spirochaetia</taxon>
        <taxon>Leptospirales</taxon>
        <taxon>Leptospiraceae</taxon>
        <taxon>Leptospira</taxon>
    </lineage>
</organism>
<dbReference type="EMBL" id="CP000786">
    <property type="protein sequence ID" value="ABZ96918.1"/>
    <property type="molecule type" value="Genomic_DNA"/>
</dbReference>
<feature type="transmembrane region" description="Helical" evidence="1">
    <location>
        <begin position="65"/>
        <end position="86"/>
    </location>
</feature>
<keyword evidence="1" id="KW-0472">Membrane</keyword>
<evidence type="ECO:0000313" key="2">
    <source>
        <dbReference type="EMBL" id="ABZ96918.1"/>
    </source>
</evidence>
<feature type="transmembrane region" description="Helical" evidence="1">
    <location>
        <begin position="29"/>
        <end position="45"/>
    </location>
</feature>
<reference evidence="2 3" key="1">
    <citation type="journal article" date="2008" name="PLoS ONE">
        <title>Genome sequence of the saprophyte Leptospira biflexa provides insights into the evolution of Leptospira and the pathogenesis of leptospirosis.</title>
        <authorList>
            <person name="Picardeau M."/>
            <person name="Bulach D.M."/>
            <person name="Bouchier C."/>
            <person name="Zuerner R.L."/>
            <person name="Zidane N."/>
            <person name="Wilson P.J."/>
            <person name="Creno S."/>
            <person name="Kuczek E.S."/>
            <person name="Bommezzadri S."/>
            <person name="Davis J.C."/>
            <person name="McGrath A."/>
            <person name="Johnson M.J."/>
            <person name="Boursaux-Eude C."/>
            <person name="Seemann T."/>
            <person name="Rouy Z."/>
            <person name="Coppel R.L."/>
            <person name="Rood J.I."/>
            <person name="Lajus A."/>
            <person name="Davies J.K."/>
            <person name="Medigue C."/>
            <person name="Adler B."/>
        </authorList>
    </citation>
    <scope>NUCLEOTIDE SEQUENCE [LARGE SCALE GENOMIC DNA]</scope>
    <source>
        <strain evidence="3">Patoc 1 / ATCC 23582 / Paris</strain>
    </source>
</reference>
<sequence>MVYLFFFSSLVSSFLFVSPKTIHAPLQKGVSLLFFALCLFCFWKQRKAKFVPKKDSVTMDHQTKVLPRLVFVSALLFIVSSSYHAYELTNFFVNSFLFHDADYIGISDVLLSLWEGKGYESHYYSESVNGSYLEHHFAPGMVFLSPFVGLVPDRFGLALGVFFFYQLTVVFLILWSYQIIQKNNPEISIPFLVIWVILTNQMYLYRIGSSFHFEILVVMFGSIFFYVWEKTKRITSKEIDSKFVSPLTALFTFFCLGICLFLFLIQKEDIGMYLILFLLPRFLFQIYKQVSEHKLSSWRDLFSIQKHPSFVLLTFILGITIVYLCYVFIIYPYFHDMNSYLTWSRILRQDYHSSFKQVTSVTKSFQIYLEIVVSGGLGIFQMVLEILGVSLIYLTHFFSSRPWHHEVYSYYSYSLVPYLLYTGIVWAKSKRQVSLPFLYFILACVFWRNSLDQNFPLATESKEQWYDPKVQSEVVHDLHFVNEEMKQNPIQPSKEIIVFSQYNVSFLITEKAKVYPLTHLSNQSQICKGERICYLVVAPNLTNQTLWPTKRILNHRDEVTSLPKTKLVWQGKQVEVWNLSNPKEDRF</sequence>
<dbReference type="KEGG" id="lbi:LEPBI_I0788"/>
<evidence type="ECO:0000256" key="1">
    <source>
        <dbReference type="SAM" id="Phobius"/>
    </source>
</evidence>